<name>A0A2I2KPQ4_9ACTN</name>
<dbReference type="PANTHER" id="PTHR42718">
    <property type="entry name" value="MAJOR FACILITATOR SUPERFAMILY MULTIDRUG TRANSPORTER MFSC"/>
    <property type="match status" value="1"/>
</dbReference>
<proteinExistence type="predicted"/>
<dbReference type="PROSITE" id="PS50850">
    <property type="entry name" value="MFS"/>
    <property type="match status" value="1"/>
</dbReference>
<protein>
    <submittedName>
        <fullName evidence="7">Putative actinorhodin transporter</fullName>
    </submittedName>
</protein>
<dbReference type="Gene3D" id="1.20.1720.10">
    <property type="entry name" value="Multidrug resistance protein D"/>
    <property type="match status" value="1"/>
</dbReference>
<feature type="transmembrane region" description="Helical" evidence="5">
    <location>
        <begin position="139"/>
        <end position="157"/>
    </location>
</feature>
<evidence type="ECO:0000256" key="1">
    <source>
        <dbReference type="ARBA" id="ARBA00004651"/>
    </source>
</evidence>
<organism evidence="7 8">
    <name type="scientific">Frankia canadensis</name>
    <dbReference type="NCBI Taxonomy" id="1836972"/>
    <lineage>
        <taxon>Bacteria</taxon>
        <taxon>Bacillati</taxon>
        <taxon>Actinomycetota</taxon>
        <taxon>Actinomycetes</taxon>
        <taxon>Frankiales</taxon>
        <taxon>Frankiaceae</taxon>
        <taxon>Frankia</taxon>
    </lineage>
</organism>
<dbReference type="SUPFAM" id="SSF103473">
    <property type="entry name" value="MFS general substrate transporter"/>
    <property type="match status" value="1"/>
</dbReference>
<dbReference type="OrthoDB" id="783189at2"/>
<feature type="domain" description="Major facilitator superfamily (MFS) profile" evidence="6">
    <location>
        <begin position="1"/>
        <end position="161"/>
    </location>
</feature>
<keyword evidence="3 5" id="KW-1133">Transmembrane helix</keyword>
<dbReference type="GO" id="GO:0022857">
    <property type="term" value="F:transmembrane transporter activity"/>
    <property type="evidence" value="ECO:0007669"/>
    <property type="project" value="InterPro"/>
</dbReference>
<accession>A0A2I2KPQ4</accession>
<dbReference type="Proteomes" id="UP000234331">
    <property type="component" value="Unassembled WGS sequence"/>
</dbReference>
<dbReference type="InterPro" id="IPR020846">
    <property type="entry name" value="MFS_dom"/>
</dbReference>
<evidence type="ECO:0000256" key="4">
    <source>
        <dbReference type="ARBA" id="ARBA00023136"/>
    </source>
</evidence>
<dbReference type="EMBL" id="FZMO01000112">
    <property type="protein sequence ID" value="SNQ47642.1"/>
    <property type="molecule type" value="Genomic_DNA"/>
</dbReference>
<reference evidence="7 8" key="1">
    <citation type="submission" date="2017-06" db="EMBL/GenBank/DDBJ databases">
        <authorList>
            <person name="Kim H.J."/>
            <person name="Triplett B.A."/>
        </authorList>
    </citation>
    <scope>NUCLEOTIDE SEQUENCE [LARGE SCALE GENOMIC DNA]</scope>
    <source>
        <strain evidence="7">FRACA_ARgP5</strain>
    </source>
</reference>
<evidence type="ECO:0000259" key="6">
    <source>
        <dbReference type="PROSITE" id="PS50850"/>
    </source>
</evidence>
<evidence type="ECO:0000256" key="3">
    <source>
        <dbReference type="ARBA" id="ARBA00022989"/>
    </source>
</evidence>
<keyword evidence="8" id="KW-1185">Reference proteome</keyword>
<evidence type="ECO:0000256" key="2">
    <source>
        <dbReference type="ARBA" id="ARBA00022692"/>
    </source>
</evidence>
<dbReference type="InterPro" id="IPR011701">
    <property type="entry name" value="MFS"/>
</dbReference>
<dbReference type="PANTHER" id="PTHR42718:SF39">
    <property type="entry name" value="ACTINORHODIN TRANSPORTER-RELATED"/>
    <property type="match status" value="1"/>
</dbReference>
<feature type="transmembrane region" description="Helical" evidence="5">
    <location>
        <begin position="73"/>
        <end position="95"/>
    </location>
</feature>
<comment type="subcellular location">
    <subcellularLocation>
        <location evidence="1">Cell membrane</location>
        <topology evidence="1">Multi-pass membrane protein</topology>
    </subcellularLocation>
</comment>
<dbReference type="GO" id="GO:0005886">
    <property type="term" value="C:plasma membrane"/>
    <property type="evidence" value="ECO:0007669"/>
    <property type="project" value="UniProtKB-SubCell"/>
</dbReference>
<feature type="transmembrane region" description="Helical" evidence="5">
    <location>
        <begin position="107"/>
        <end position="127"/>
    </location>
</feature>
<keyword evidence="4 5" id="KW-0472">Membrane</keyword>
<evidence type="ECO:0000313" key="8">
    <source>
        <dbReference type="Proteomes" id="UP000234331"/>
    </source>
</evidence>
<evidence type="ECO:0000256" key="5">
    <source>
        <dbReference type="SAM" id="Phobius"/>
    </source>
</evidence>
<dbReference type="Pfam" id="PF07690">
    <property type="entry name" value="MFS_1"/>
    <property type="match status" value="1"/>
</dbReference>
<evidence type="ECO:0000313" key="7">
    <source>
        <dbReference type="EMBL" id="SNQ47642.1"/>
    </source>
</evidence>
<dbReference type="AlphaFoldDB" id="A0A2I2KPQ4"/>
<keyword evidence="2 5" id="KW-0812">Transmembrane</keyword>
<gene>
    <name evidence="7" type="ORF">FRACA_20038</name>
</gene>
<sequence length="161" mass="16572">MAGRLGDIFGRRRLYAIGLLLFTVSSLLCGLAPDPVVLMLARVVQGVAAAVLSPQVLTILGTAYTGLARQRAFTAYGLVLASASVGGQLIGGLLIKADVAGLGWRSCFLINVPIGVLALLLTPRVVPESRADGSGRLDIVGTVLVTLGLAAVVLPLVEGRE</sequence>
<dbReference type="InterPro" id="IPR036259">
    <property type="entry name" value="MFS_trans_sf"/>
</dbReference>